<dbReference type="AlphaFoldDB" id="A0A411WX03"/>
<name>A0A411WX03_9BURK</name>
<evidence type="ECO:0000313" key="1">
    <source>
        <dbReference type="EMBL" id="GGY36498.1"/>
    </source>
</evidence>
<evidence type="ECO:0000313" key="2">
    <source>
        <dbReference type="EMBL" id="QBI01333.1"/>
    </source>
</evidence>
<keyword evidence="3" id="KW-1185">Reference proteome</keyword>
<protein>
    <submittedName>
        <fullName evidence="1">Uncharacterized protein</fullName>
    </submittedName>
</protein>
<sequence length="133" mass="13605">MMKRVSTLIGATIAAILCAGIGFVAGAITAGSRGWLSPVVRVVVENRSGEDVANVVLTHRSGGRTSTVQLPALKNRQSAQLRYIAGNAGGYEISATFADGRTLKGGSGYAEGGYSTSEIITASTIKGSPGFLD</sequence>
<dbReference type="EMBL" id="CP036401">
    <property type="protein sequence ID" value="QBI01333.1"/>
    <property type="molecule type" value="Genomic_DNA"/>
</dbReference>
<dbReference type="OrthoDB" id="6711064at2"/>
<evidence type="ECO:0000313" key="4">
    <source>
        <dbReference type="Proteomes" id="UP000628442"/>
    </source>
</evidence>
<evidence type="ECO:0000313" key="3">
    <source>
        <dbReference type="Proteomes" id="UP000292307"/>
    </source>
</evidence>
<proteinExistence type="predicted"/>
<dbReference type="EMBL" id="BMWV01000003">
    <property type="protein sequence ID" value="GGY36498.1"/>
    <property type="molecule type" value="Genomic_DNA"/>
</dbReference>
<gene>
    <name evidence="2" type="ORF">EYF70_11105</name>
    <name evidence="1" type="ORF">GCM10007387_18540</name>
</gene>
<dbReference type="RefSeq" id="WP_131145455.1">
    <property type="nucleotide sequence ID" value="NZ_BMWV01000003.1"/>
</dbReference>
<organism evidence="1 4">
    <name type="scientific">Pseudoduganella albidiflava</name>
    <dbReference type="NCBI Taxonomy" id="321983"/>
    <lineage>
        <taxon>Bacteria</taxon>
        <taxon>Pseudomonadati</taxon>
        <taxon>Pseudomonadota</taxon>
        <taxon>Betaproteobacteria</taxon>
        <taxon>Burkholderiales</taxon>
        <taxon>Oxalobacteraceae</taxon>
        <taxon>Telluria group</taxon>
        <taxon>Pseudoduganella</taxon>
    </lineage>
</organism>
<accession>A0A411WX03</accession>
<dbReference type="Proteomes" id="UP000628442">
    <property type="component" value="Unassembled WGS sequence"/>
</dbReference>
<reference evidence="1" key="3">
    <citation type="submission" date="2022-12" db="EMBL/GenBank/DDBJ databases">
        <authorList>
            <person name="Sun Q."/>
            <person name="Kim S."/>
        </authorList>
    </citation>
    <scope>NUCLEOTIDE SEQUENCE</scope>
    <source>
        <strain evidence="1">KCTC 12343</strain>
    </source>
</reference>
<reference evidence="1" key="1">
    <citation type="journal article" date="2014" name="Int. J. Syst. Evol. Microbiol.">
        <title>Complete genome sequence of Corynebacterium casei LMG S-19264T (=DSM 44701T), isolated from a smear-ripened cheese.</title>
        <authorList>
            <consortium name="US DOE Joint Genome Institute (JGI-PGF)"/>
            <person name="Walter F."/>
            <person name="Albersmeier A."/>
            <person name="Kalinowski J."/>
            <person name="Ruckert C."/>
        </authorList>
    </citation>
    <scope>NUCLEOTIDE SEQUENCE</scope>
    <source>
        <strain evidence="1">KCTC 12343</strain>
    </source>
</reference>
<dbReference type="Proteomes" id="UP000292307">
    <property type="component" value="Chromosome"/>
</dbReference>
<reference evidence="2 3" key="2">
    <citation type="submission" date="2019-02" db="EMBL/GenBank/DDBJ databases">
        <title>Draft Genome Sequences of Six Type Strains of the Genus Massilia.</title>
        <authorList>
            <person name="Miess H."/>
            <person name="Frediansyhah A."/>
            <person name="Gross H."/>
        </authorList>
    </citation>
    <scope>NUCLEOTIDE SEQUENCE [LARGE SCALE GENOMIC DNA]</scope>
    <source>
        <strain evidence="2 3">DSM 17472</strain>
    </source>
</reference>